<feature type="compositionally biased region" description="Basic and acidic residues" evidence="6">
    <location>
        <begin position="97"/>
        <end position="111"/>
    </location>
</feature>
<keyword evidence="1" id="KW-0597">Phosphoprotein</keyword>
<keyword evidence="2 5" id="KW-0727">SH2 domain</keyword>
<feature type="compositionally biased region" description="Polar residues" evidence="6">
    <location>
        <begin position="1249"/>
        <end position="1270"/>
    </location>
</feature>
<comment type="function">
    <text evidence="3">May function as an adapter protein.</text>
</comment>
<name>A0A8D8LW52_9HEMI</name>
<feature type="compositionally biased region" description="Low complexity" evidence="6">
    <location>
        <begin position="177"/>
        <end position="188"/>
    </location>
</feature>
<dbReference type="FunFam" id="3.30.505.10:FF:000058">
    <property type="entry name" value="SH2 domain-containing adapter protein D"/>
    <property type="match status" value="1"/>
</dbReference>
<dbReference type="Gene3D" id="3.30.505.10">
    <property type="entry name" value="SH2 domain"/>
    <property type="match status" value="1"/>
</dbReference>
<evidence type="ECO:0000256" key="3">
    <source>
        <dbReference type="ARBA" id="ARBA00057390"/>
    </source>
</evidence>
<reference evidence="8" key="1">
    <citation type="submission" date="2021-05" db="EMBL/GenBank/DDBJ databases">
        <authorList>
            <person name="Alioto T."/>
            <person name="Alioto T."/>
            <person name="Gomez Garrido J."/>
        </authorList>
    </citation>
    <scope>NUCLEOTIDE SEQUENCE</scope>
</reference>
<dbReference type="InterPro" id="IPR051846">
    <property type="entry name" value="SH2_domain_adapters"/>
</dbReference>
<dbReference type="CDD" id="cd09945">
    <property type="entry name" value="SH2_SHB_SHD_SHE_SHF_like"/>
    <property type="match status" value="1"/>
</dbReference>
<evidence type="ECO:0000256" key="6">
    <source>
        <dbReference type="SAM" id="MobiDB-lite"/>
    </source>
</evidence>
<protein>
    <recommendedName>
        <fullName evidence="4">SH2 domain-containing adapter protein D</fullName>
    </recommendedName>
</protein>
<dbReference type="GO" id="GO:0001784">
    <property type="term" value="F:phosphotyrosine residue binding"/>
    <property type="evidence" value="ECO:0007669"/>
    <property type="project" value="TreeGrafter"/>
</dbReference>
<dbReference type="EMBL" id="HBUF01039769">
    <property type="protein sequence ID" value="CAG6617757.1"/>
    <property type="molecule type" value="Transcribed_RNA"/>
</dbReference>
<dbReference type="InterPro" id="IPR036860">
    <property type="entry name" value="SH2_dom_sf"/>
</dbReference>
<dbReference type="Pfam" id="PF00017">
    <property type="entry name" value="SH2"/>
    <property type="match status" value="1"/>
</dbReference>
<dbReference type="SMART" id="SM00252">
    <property type="entry name" value="SH2"/>
    <property type="match status" value="1"/>
</dbReference>
<feature type="compositionally biased region" description="Low complexity" evidence="6">
    <location>
        <begin position="615"/>
        <end position="624"/>
    </location>
</feature>
<dbReference type="SUPFAM" id="SSF55550">
    <property type="entry name" value="SH2 domain"/>
    <property type="match status" value="1"/>
</dbReference>
<feature type="compositionally biased region" description="Low complexity" evidence="6">
    <location>
        <begin position="936"/>
        <end position="974"/>
    </location>
</feature>
<feature type="region of interest" description="Disordered" evidence="6">
    <location>
        <begin position="935"/>
        <end position="975"/>
    </location>
</feature>
<feature type="region of interest" description="Disordered" evidence="6">
    <location>
        <begin position="63"/>
        <end position="113"/>
    </location>
</feature>
<evidence type="ECO:0000256" key="5">
    <source>
        <dbReference type="PROSITE-ProRule" id="PRU00191"/>
    </source>
</evidence>
<feature type="compositionally biased region" description="Polar residues" evidence="6">
    <location>
        <begin position="162"/>
        <end position="174"/>
    </location>
</feature>
<feature type="region of interest" description="Disordered" evidence="6">
    <location>
        <begin position="861"/>
        <end position="901"/>
    </location>
</feature>
<dbReference type="EMBL" id="HBUF01039771">
    <property type="protein sequence ID" value="CAG6617759.1"/>
    <property type="molecule type" value="Transcribed_RNA"/>
</dbReference>
<dbReference type="PANTHER" id="PTHR15127:SF32">
    <property type="entry name" value="HEAVYWEIGHT, ISOFORM A"/>
    <property type="match status" value="1"/>
</dbReference>
<accession>A0A8D8LW52</accession>
<feature type="region of interest" description="Disordered" evidence="6">
    <location>
        <begin position="1113"/>
        <end position="1172"/>
    </location>
</feature>
<feature type="compositionally biased region" description="Polar residues" evidence="6">
    <location>
        <begin position="1130"/>
        <end position="1140"/>
    </location>
</feature>
<dbReference type="PANTHER" id="PTHR15127">
    <property type="entry name" value="HEAVYWEIGHT, ISOFORM A"/>
    <property type="match status" value="1"/>
</dbReference>
<dbReference type="EMBL" id="HBUF01559827">
    <property type="protein sequence ID" value="CAG6761792.1"/>
    <property type="molecule type" value="Transcribed_RNA"/>
</dbReference>
<dbReference type="EMBL" id="HBUF01559829">
    <property type="protein sequence ID" value="CAG6761794.1"/>
    <property type="molecule type" value="Transcribed_RNA"/>
</dbReference>
<feature type="region of interest" description="Disordered" evidence="6">
    <location>
        <begin position="673"/>
        <end position="693"/>
    </location>
</feature>
<feature type="region of interest" description="Disordered" evidence="6">
    <location>
        <begin position="162"/>
        <end position="198"/>
    </location>
</feature>
<dbReference type="InterPro" id="IPR000980">
    <property type="entry name" value="SH2"/>
</dbReference>
<dbReference type="PRINTS" id="PR00401">
    <property type="entry name" value="SH2DOMAIN"/>
</dbReference>
<evidence type="ECO:0000259" key="7">
    <source>
        <dbReference type="PROSITE" id="PS50001"/>
    </source>
</evidence>
<evidence type="ECO:0000313" key="8">
    <source>
        <dbReference type="EMBL" id="CAG6617759.1"/>
    </source>
</evidence>
<sequence length="1435" mass="161982">MSTSTGQTTQTMSNMSINYVDKYVQDRNRNVKNETRPFNLNENQHQIQHKLRLQDRCNLIDETTTNGSNHLSERSKTVQNSRNSSEGTDANNGFTYHKKDQPNRTISEKPRGKNCLPAVLDEGTMRPADVKGSTIFDQNKLDNKHFIHTNCNQLVDHTINDSENVSSDTGNNKHSNTKNNTQKLTNNETNKHTNNDTNKQHLRNNELLFRRIMNMFNKSQLWTTLRYGRSSNGRKRGRFFRKKYKNGYSENLLNSNEVNEVYRSDSFKFERFPKEGRLSGCTGIDGLHAGTEVVPGGRVYAGLSSAFHKISLTDEYSVPVDFVNKITFDPHQSVASPTGDKVDLLDVYCDPQDSKAYLLPGDIPDVKIYTSPDRDYSHPYLINAFLLSNTNLVRNASDVEDIYEDIHNIHRELTSPRIITSPISLPTSPTSPLIEFRTSPYYYSELVSKNNPASNINIKTSTLTPYKKTGHYRNKGSSQTLRNVNFRTYVPKVASDQLNELHKRFAACDNGKHVGEIKNVTDNRGEDQYSVVNKRNKENFPKRNNENRQPANINNTFVKEVLDQSGDFPAEGDIPPEKPPLIRNLNLINLNSTTSFCKNYTYQETSDEEPRTEGTTSQPTSSVVSPCDSVNLFERLSFENGHHVQITRPSTLSIQQDFETFCGKNVNVCKNKPPLQPKKSQTNRTTFGKVRPRSCESERVTISVKSSFSQNRPKSLETPKFEVDDEFFQTELEKSRSNLKSNQIYFLPSPYTENDFGERIEQIKEEDEEDMSKSRHIYETAFDCKVSKSDDDLDIDEVTHRSLLNLKRPNSSCGFVSSNLSFRKKLVKSKSANLQKLTSLKPKYLASVESLTESLNEVSIKHTPSPDKAFSNITNLPSLSDTTNLTPPSTEPLPPKFSNMNVTMTPKSLKYKLDKPKKVKLSFLHATISKIRAKYSSSDSMTSSSNSLESINSSSSNNSRSNSISSHSSDGASNFSMVHPIRQTKLNILSPISDKSFLEQSSEHDSHKTTVAVIIEDKKPSPDSVSSKNKKRVLQNKNLPNKIDNHQGSDSGISVESKNDLFKDFNHSFEQKSAKKRDQNATSAFQHRDSINSIDIQELPFDMPKLRKKRTCSLQPNAPDAVSPSEPCVTPTQETSSSQPHAIKHDTNVHRLPNSVKEPDITGSQPTDTTSLSNVELGQLPFDMPKLRRKQESQRLLPIEREIARMKDDSNREPEGACYLDNAEPMGGSDQEDKLPFDMPKLRRRMRQQQDQSATNSSQDGQVASTSASFSLRPGPVRPVSLLNPSTSSETDPRTGATISSLRKQANTLSLNLVPSYYNGEPVDDTIPLERQGWYHGSVSRHEAETILRNCNEGSYLVRNSESHRTDYSLSLKSARGFMHMKIQQVPDTGKFVLGQFSSPFDTIPQMIKHYAENRLPILGAEHMCLLHPMIEQLL</sequence>
<feature type="compositionally biased region" description="Polar residues" evidence="6">
    <location>
        <begin position="1162"/>
        <end position="1172"/>
    </location>
</feature>
<feature type="compositionally biased region" description="Polar residues" evidence="6">
    <location>
        <begin position="77"/>
        <end position="94"/>
    </location>
</feature>
<feature type="domain" description="SH2" evidence="7">
    <location>
        <begin position="1334"/>
        <end position="1430"/>
    </location>
</feature>
<proteinExistence type="predicted"/>
<evidence type="ECO:0000256" key="4">
    <source>
        <dbReference type="ARBA" id="ARBA00074794"/>
    </source>
</evidence>
<feature type="region of interest" description="Disordered" evidence="6">
    <location>
        <begin position="603"/>
        <end position="624"/>
    </location>
</feature>
<evidence type="ECO:0000256" key="1">
    <source>
        <dbReference type="ARBA" id="ARBA00022553"/>
    </source>
</evidence>
<organism evidence="8">
    <name type="scientific">Cacopsylla melanoneura</name>
    <dbReference type="NCBI Taxonomy" id="428564"/>
    <lineage>
        <taxon>Eukaryota</taxon>
        <taxon>Metazoa</taxon>
        <taxon>Ecdysozoa</taxon>
        <taxon>Arthropoda</taxon>
        <taxon>Hexapoda</taxon>
        <taxon>Insecta</taxon>
        <taxon>Pterygota</taxon>
        <taxon>Neoptera</taxon>
        <taxon>Paraneoptera</taxon>
        <taxon>Hemiptera</taxon>
        <taxon>Sternorrhyncha</taxon>
        <taxon>Psylloidea</taxon>
        <taxon>Psyllidae</taxon>
        <taxon>Psyllinae</taxon>
        <taxon>Cacopsylla</taxon>
    </lineage>
</organism>
<feature type="compositionally biased region" description="Basic and acidic residues" evidence="6">
    <location>
        <begin position="1205"/>
        <end position="1215"/>
    </location>
</feature>
<feature type="region of interest" description="Disordered" evidence="6">
    <location>
        <begin position="1205"/>
        <end position="1297"/>
    </location>
</feature>
<feature type="compositionally biased region" description="Polar residues" evidence="6">
    <location>
        <begin position="871"/>
        <end position="888"/>
    </location>
</feature>
<evidence type="ECO:0000256" key="2">
    <source>
        <dbReference type="ARBA" id="ARBA00022999"/>
    </source>
</evidence>
<dbReference type="PROSITE" id="PS50001">
    <property type="entry name" value="SH2"/>
    <property type="match status" value="1"/>
</dbReference>